<dbReference type="InterPro" id="IPR044817">
    <property type="entry name" value="SBP-like"/>
</dbReference>
<evidence type="ECO:0000256" key="4">
    <source>
        <dbReference type="PROSITE-ProRule" id="PRU00470"/>
    </source>
</evidence>
<keyword evidence="8" id="KW-1185">Reference proteome</keyword>
<dbReference type="PANTHER" id="PTHR31251:SF160">
    <property type="entry name" value="SBP-TYPE DOMAIN-CONTAINING PROTEIN"/>
    <property type="match status" value="1"/>
</dbReference>
<feature type="region of interest" description="Disordered" evidence="5">
    <location>
        <begin position="76"/>
        <end position="98"/>
    </location>
</feature>
<feature type="domain" description="SBP-type" evidence="6">
    <location>
        <begin position="150"/>
        <end position="227"/>
    </location>
</feature>
<dbReference type="SUPFAM" id="SSF103612">
    <property type="entry name" value="SBT domain"/>
    <property type="match status" value="1"/>
</dbReference>
<organism evidence="7 8">
    <name type="scientific">Stylosanthes scabra</name>
    <dbReference type="NCBI Taxonomy" id="79078"/>
    <lineage>
        <taxon>Eukaryota</taxon>
        <taxon>Viridiplantae</taxon>
        <taxon>Streptophyta</taxon>
        <taxon>Embryophyta</taxon>
        <taxon>Tracheophyta</taxon>
        <taxon>Spermatophyta</taxon>
        <taxon>Magnoliopsida</taxon>
        <taxon>eudicotyledons</taxon>
        <taxon>Gunneridae</taxon>
        <taxon>Pentapetalae</taxon>
        <taxon>rosids</taxon>
        <taxon>fabids</taxon>
        <taxon>Fabales</taxon>
        <taxon>Fabaceae</taxon>
        <taxon>Papilionoideae</taxon>
        <taxon>50 kb inversion clade</taxon>
        <taxon>dalbergioids sensu lato</taxon>
        <taxon>Dalbergieae</taxon>
        <taxon>Pterocarpus clade</taxon>
        <taxon>Stylosanthes</taxon>
    </lineage>
</organism>
<evidence type="ECO:0000313" key="7">
    <source>
        <dbReference type="EMBL" id="MED6175448.1"/>
    </source>
</evidence>
<evidence type="ECO:0000256" key="2">
    <source>
        <dbReference type="ARBA" id="ARBA00022771"/>
    </source>
</evidence>
<dbReference type="PANTHER" id="PTHR31251">
    <property type="entry name" value="SQUAMOSA PROMOTER-BINDING-LIKE PROTEIN 4"/>
    <property type="match status" value="1"/>
</dbReference>
<dbReference type="EMBL" id="JASCZI010152117">
    <property type="protein sequence ID" value="MED6175448.1"/>
    <property type="molecule type" value="Genomic_DNA"/>
</dbReference>
<dbReference type="PROSITE" id="PS51141">
    <property type="entry name" value="ZF_SBP"/>
    <property type="match status" value="1"/>
</dbReference>
<evidence type="ECO:0000313" key="8">
    <source>
        <dbReference type="Proteomes" id="UP001341840"/>
    </source>
</evidence>
<comment type="caution">
    <text evidence="7">The sequence shown here is derived from an EMBL/GenBank/DDBJ whole genome shotgun (WGS) entry which is preliminary data.</text>
</comment>
<evidence type="ECO:0000256" key="3">
    <source>
        <dbReference type="ARBA" id="ARBA00022833"/>
    </source>
</evidence>
<evidence type="ECO:0000256" key="1">
    <source>
        <dbReference type="ARBA" id="ARBA00022723"/>
    </source>
</evidence>
<accession>A0ABU6VTH4</accession>
<keyword evidence="2 4" id="KW-0863">Zinc-finger</keyword>
<feature type="compositionally biased region" description="Low complexity" evidence="5">
    <location>
        <begin position="81"/>
        <end position="96"/>
    </location>
</feature>
<dbReference type="Gene3D" id="4.10.1100.10">
    <property type="entry name" value="Transcription factor, SBP-box domain"/>
    <property type="match status" value="1"/>
</dbReference>
<keyword evidence="1" id="KW-0479">Metal-binding</keyword>
<sequence length="501" mass="54598">MESSWGYVTEEEKGYVSNDSLSAAPPSSLVRSRSSFLGWELKTPSSSFDNQCFEELGFPELLGKPLFNDLIGGSGHGGRITSSSSNSTTTTVMDSSSGRDSLIDLKLGRFGDHGDVNVASFSKGAPVLCSSVSSTAPKRPRASSGLHSQTAYCQVYGCNKDLSSSKDYHKRHKVCEVHSKTAVVIVNGIEQRFCQQCSRFHLLAEFDDGKRSCRKRLAGHNERRRKPQADSRFQGTMLSSASFMSSDSDKHGMSGFWRPGKAEHGSGFWHPQNSRSLFPSYNGKQFPFLQESGAPTTTSESIFYENSNHYKPVLAAQHSGSRPLFQNTSLGSEDFNVFDTSSTVQGLSGISDSCCALSLLSSQSQNSSSQSSGIPFVHPMVSPSSHGQHCSISEVSEKIGMSSQTSSCRVYDRFPSSLNPATGSQLSPILISGNNNIVNFEMADRIFQGSDFVNARDHLSCEDGATIDLLQLSSQLQRVEHQRQSLQVKQENDSSCTLRIT</sequence>
<dbReference type="Proteomes" id="UP001341840">
    <property type="component" value="Unassembled WGS sequence"/>
</dbReference>
<dbReference type="InterPro" id="IPR036893">
    <property type="entry name" value="SBP_sf"/>
</dbReference>
<reference evidence="7 8" key="1">
    <citation type="journal article" date="2023" name="Plants (Basel)">
        <title>Bridging the Gap: Combining Genomics and Transcriptomics Approaches to Understand Stylosanthes scabra, an Orphan Legume from the Brazilian Caatinga.</title>
        <authorList>
            <person name="Ferreira-Neto J.R.C."/>
            <person name="da Silva M.D."/>
            <person name="Binneck E."/>
            <person name="de Melo N.F."/>
            <person name="da Silva R.H."/>
            <person name="de Melo A.L.T.M."/>
            <person name="Pandolfi V."/>
            <person name="Bustamante F.O."/>
            <person name="Brasileiro-Vidal A.C."/>
            <person name="Benko-Iseppon A.M."/>
        </authorList>
    </citation>
    <scope>NUCLEOTIDE SEQUENCE [LARGE SCALE GENOMIC DNA]</scope>
    <source>
        <tissue evidence="7">Leaves</tissue>
    </source>
</reference>
<evidence type="ECO:0000256" key="5">
    <source>
        <dbReference type="SAM" id="MobiDB-lite"/>
    </source>
</evidence>
<dbReference type="InterPro" id="IPR004333">
    <property type="entry name" value="SBP_dom"/>
</dbReference>
<keyword evidence="3" id="KW-0862">Zinc</keyword>
<protein>
    <recommendedName>
        <fullName evidence="6">SBP-type domain-containing protein</fullName>
    </recommendedName>
</protein>
<gene>
    <name evidence="7" type="ORF">PIB30_078406</name>
</gene>
<evidence type="ECO:0000259" key="6">
    <source>
        <dbReference type="PROSITE" id="PS51141"/>
    </source>
</evidence>
<dbReference type="Pfam" id="PF03110">
    <property type="entry name" value="SBP"/>
    <property type="match status" value="1"/>
</dbReference>
<proteinExistence type="predicted"/>
<name>A0ABU6VTH4_9FABA</name>